<dbReference type="NCBIfam" id="TIGR01528">
    <property type="entry name" value="NMN_trans_PnuC"/>
    <property type="match status" value="1"/>
</dbReference>
<evidence type="ECO:0000256" key="9">
    <source>
        <dbReference type="ARBA" id="ARBA00023136"/>
    </source>
</evidence>
<feature type="transmembrane region" description="Helical" evidence="10">
    <location>
        <begin position="62"/>
        <end position="81"/>
    </location>
</feature>
<accession>A0A7M1S1Z6</accession>
<organism evidence="11 12">
    <name type="scientific">Sulfurovum indicum</name>
    <dbReference type="NCBI Taxonomy" id="2779528"/>
    <lineage>
        <taxon>Bacteria</taxon>
        <taxon>Pseudomonadati</taxon>
        <taxon>Campylobacterota</taxon>
        <taxon>Epsilonproteobacteria</taxon>
        <taxon>Campylobacterales</taxon>
        <taxon>Sulfurovaceae</taxon>
        <taxon>Sulfurovum</taxon>
    </lineage>
</organism>
<keyword evidence="6" id="KW-1003">Cell membrane</keyword>
<name>A0A7M1S1Z6_9BACT</name>
<dbReference type="RefSeq" id="WP_197548110.1">
    <property type="nucleotide sequence ID" value="NZ_CP063164.1"/>
</dbReference>
<protein>
    <recommendedName>
        <fullName evidence="4">Nicotinamide riboside transporter PnuC</fullName>
    </recommendedName>
</protein>
<dbReference type="InterPro" id="IPR006419">
    <property type="entry name" value="NMN_transpt_PnuC"/>
</dbReference>
<dbReference type="PANTHER" id="PTHR36122:SF2">
    <property type="entry name" value="NICOTINAMIDE RIBOSIDE TRANSPORTER PNUC"/>
    <property type="match status" value="1"/>
</dbReference>
<dbReference type="PANTHER" id="PTHR36122">
    <property type="entry name" value="NICOTINAMIDE RIBOSIDE TRANSPORTER PNUC"/>
    <property type="match status" value="1"/>
</dbReference>
<proteinExistence type="inferred from homology"/>
<keyword evidence="8 10" id="KW-1133">Transmembrane helix</keyword>
<sequence length="204" mass="23127">MDFSFESIGSAFVQMSGWEVAATLFGIAYVILAAKESQWAWPFAFVSTLIYTVIFWDGALVASSILNFYYMVMAVYGFILWKEDEKGVTLAISRWSLKHHLVFIILGIIGTAGLGYLTSTYAGAKFAYHDAFVMVFSGMATWMMAKKVLENWLYWMVIDSTAVVLYFKSGYLATIVLFVIYVILAFYGYVRWSKAYHAHQKNSA</sequence>
<keyword evidence="12" id="KW-1185">Reference proteome</keyword>
<keyword evidence="9 10" id="KW-0472">Membrane</keyword>
<dbReference type="EMBL" id="CP063164">
    <property type="protein sequence ID" value="QOR61437.1"/>
    <property type="molecule type" value="Genomic_DNA"/>
</dbReference>
<comment type="similarity">
    <text evidence="3">Belongs to the nicotinamide ribonucleoside (NR) uptake permease (TC 4.B.1) family.</text>
</comment>
<evidence type="ECO:0000313" key="12">
    <source>
        <dbReference type="Proteomes" id="UP000595074"/>
    </source>
</evidence>
<evidence type="ECO:0000256" key="7">
    <source>
        <dbReference type="ARBA" id="ARBA00022692"/>
    </source>
</evidence>
<reference evidence="11 12" key="1">
    <citation type="submission" date="2020-10" db="EMBL/GenBank/DDBJ databases">
        <title>The genome of sulfurovum sp.</title>
        <authorList>
            <person name="Xie S."/>
            <person name="Shao Z."/>
            <person name="Jiang L."/>
        </authorList>
    </citation>
    <scope>NUCLEOTIDE SEQUENCE [LARGE SCALE GENOMIC DNA]</scope>
    <source>
        <strain evidence="11 12">ST-419</strain>
    </source>
</reference>
<evidence type="ECO:0000256" key="6">
    <source>
        <dbReference type="ARBA" id="ARBA00022475"/>
    </source>
</evidence>
<evidence type="ECO:0000256" key="1">
    <source>
        <dbReference type="ARBA" id="ARBA00002672"/>
    </source>
</evidence>
<dbReference type="Pfam" id="PF04973">
    <property type="entry name" value="NMN_transporter"/>
    <property type="match status" value="1"/>
</dbReference>
<evidence type="ECO:0000256" key="2">
    <source>
        <dbReference type="ARBA" id="ARBA00004651"/>
    </source>
</evidence>
<evidence type="ECO:0000256" key="10">
    <source>
        <dbReference type="SAM" id="Phobius"/>
    </source>
</evidence>
<feature type="transmembrane region" description="Helical" evidence="10">
    <location>
        <begin position="101"/>
        <end position="120"/>
    </location>
</feature>
<dbReference type="Proteomes" id="UP000595074">
    <property type="component" value="Chromosome"/>
</dbReference>
<keyword evidence="7 10" id="KW-0812">Transmembrane</keyword>
<dbReference type="AlphaFoldDB" id="A0A7M1S1Z6"/>
<evidence type="ECO:0000256" key="3">
    <source>
        <dbReference type="ARBA" id="ARBA00006669"/>
    </source>
</evidence>
<evidence type="ECO:0000256" key="5">
    <source>
        <dbReference type="ARBA" id="ARBA00022448"/>
    </source>
</evidence>
<dbReference type="KEGG" id="sinu:IMZ28_08295"/>
<feature type="transmembrane region" description="Helical" evidence="10">
    <location>
        <begin position="39"/>
        <end position="56"/>
    </location>
</feature>
<comment type="function">
    <text evidence="1">Required for nicotinamide riboside transport across the inner membrane.</text>
</comment>
<keyword evidence="5" id="KW-0813">Transport</keyword>
<gene>
    <name evidence="11" type="ORF">IMZ28_08295</name>
</gene>
<comment type="subcellular location">
    <subcellularLocation>
        <location evidence="2">Cell membrane</location>
        <topology evidence="2">Multi-pass membrane protein</topology>
    </subcellularLocation>
</comment>
<dbReference type="GO" id="GO:0034257">
    <property type="term" value="F:nicotinamide riboside transmembrane transporter activity"/>
    <property type="evidence" value="ECO:0007669"/>
    <property type="project" value="InterPro"/>
</dbReference>
<feature type="transmembrane region" description="Helical" evidence="10">
    <location>
        <begin position="12"/>
        <end position="32"/>
    </location>
</feature>
<feature type="transmembrane region" description="Helical" evidence="10">
    <location>
        <begin position="173"/>
        <end position="190"/>
    </location>
</feature>
<evidence type="ECO:0000256" key="8">
    <source>
        <dbReference type="ARBA" id="ARBA00022989"/>
    </source>
</evidence>
<dbReference type="GO" id="GO:0005886">
    <property type="term" value="C:plasma membrane"/>
    <property type="evidence" value="ECO:0007669"/>
    <property type="project" value="UniProtKB-SubCell"/>
</dbReference>
<evidence type="ECO:0000256" key="4">
    <source>
        <dbReference type="ARBA" id="ARBA00017522"/>
    </source>
</evidence>
<evidence type="ECO:0000313" key="11">
    <source>
        <dbReference type="EMBL" id="QOR61437.1"/>
    </source>
</evidence>